<dbReference type="EMBL" id="UOGG01000107">
    <property type="protein sequence ID" value="VAX30343.1"/>
    <property type="molecule type" value="Genomic_DNA"/>
</dbReference>
<dbReference type="InterPro" id="IPR003593">
    <property type="entry name" value="AAA+_ATPase"/>
</dbReference>
<dbReference type="InterPro" id="IPR029016">
    <property type="entry name" value="GAF-like_dom_sf"/>
</dbReference>
<dbReference type="GO" id="GO:0005524">
    <property type="term" value="F:ATP binding"/>
    <property type="evidence" value="ECO:0007669"/>
    <property type="project" value="UniProtKB-KW"/>
</dbReference>
<gene>
    <name evidence="7" type="ORF">MNBD_NITROSPINAE05-1173</name>
</gene>
<dbReference type="PROSITE" id="PS00688">
    <property type="entry name" value="SIGMA54_INTERACT_3"/>
    <property type="match status" value="1"/>
</dbReference>
<evidence type="ECO:0000259" key="6">
    <source>
        <dbReference type="PROSITE" id="PS50045"/>
    </source>
</evidence>
<dbReference type="SMART" id="SM00382">
    <property type="entry name" value="AAA"/>
    <property type="match status" value="1"/>
</dbReference>
<dbReference type="SUPFAM" id="SSF55781">
    <property type="entry name" value="GAF domain-like"/>
    <property type="match status" value="1"/>
</dbReference>
<dbReference type="SUPFAM" id="SSF46689">
    <property type="entry name" value="Homeodomain-like"/>
    <property type="match status" value="1"/>
</dbReference>
<dbReference type="SMART" id="SM00065">
    <property type="entry name" value="GAF"/>
    <property type="match status" value="1"/>
</dbReference>
<dbReference type="InterPro" id="IPR002078">
    <property type="entry name" value="Sigma_54_int"/>
</dbReference>
<dbReference type="CDD" id="cd00009">
    <property type="entry name" value="AAA"/>
    <property type="match status" value="1"/>
</dbReference>
<dbReference type="Gene3D" id="3.30.450.40">
    <property type="match status" value="1"/>
</dbReference>
<name>A0A3B1D0N1_9ZZZZ</name>
<dbReference type="FunFam" id="3.40.50.300:FF:000006">
    <property type="entry name" value="DNA-binding transcriptional regulator NtrC"/>
    <property type="match status" value="1"/>
</dbReference>
<keyword evidence="5" id="KW-0804">Transcription</keyword>
<dbReference type="InterPro" id="IPR058031">
    <property type="entry name" value="AAA_lid_NorR"/>
</dbReference>
<accession>A0A3B1D0N1</accession>
<evidence type="ECO:0000256" key="3">
    <source>
        <dbReference type="ARBA" id="ARBA00023015"/>
    </source>
</evidence>
<dbReference type="InterPro" id="IPR009057">
    <property type="entry name" value="Homeodomain-like_sf"/>
</dbReference>
<dbReference type="GO" id="GO:0043565">
    <property type="term" value="F:sequence-specific DNA binding"/>
    <property type="evidence" value="ECO:0007669"/>
    <property type="project" value="InterPro"/>
</dbReference>
<dbReference type="InterPro" id="IPR025943">
    <property type="entry name" value="Sigma_54_int_dom_ATP-bd_2"/>
</dbReference>
<dbReference type="Pfam" id="PF25601">
    <property type="entry name" value="AAA_lid_14"/>
    <property type="match status" value="1"/>
</dbReference>
<reference evidence="7" key="1">
    <citation type="submission" date="2018-06" db="EMBL/GenBank/DDBJ databases">
        <authorList>
            <person name="Zhirakovskaya E."/>
        </authorList>
    </citation>
    <scope>NUCLEOTIDE SEQUENCE</scope>
</reference>
<protein>
    <submittedName>
        <fullName evidence="7">Response regulator of zinc sigma-54-dependent two-component system</fullName>
    </submittedName>
</protein>
<evidence type="ECO:0000256" key="4">
    <source>
        <dbReference type="ARBA" id="ARBA00023125"/>
    </source>
</evidence>
<dbReference type="Gene3D" id="1.10.8.60">
    <property type="match status" value="1"/>
</dbReference>
<sequence length="504" mass="56378">MKLIDSQSNIQAIRKISTQFKTVSMEIDELLSMVINTAAEIVGTRFASLLLVQDEKTKKLQYYQSSGDHMGELRDIEIPPGVGIAGTVSKTGRMIVSNDVQNDKRWYKKADEEGHVEVKFIACLPLLLDKKVIGVIQFRDKSSGEAFSDQDIEVLKKFSNMIPNFFQASQSRKALGQEFDRLKEKYMQRYTIVGESEAIQKCIALAERLSNSKASVMINGESGTGKELIAHLIHDHGPRQTKPFVSVSCGALPASILERELFGHEKGAFTSADSAKIGIFEAANGGTLFLDEIGEMPLDMQVKLLRVIQEESFIRLGGTETIKVDVRIITATNRDLEAMVREGTFRQDLYYRIHVIGITLPALRERREDIPDLVTFFLKKHTPQRRQADRGEGPPIKKISKSLKAHLMGYSWPGNIRELENSIERAIVLTDGDELTPEAFPFESEEAPIEVTVGASLKEANDAFRQTFIANTLKSTGGNRTKAAKILDVQRSYLSRLIKELQIT</sequence>
<dbReference type="PROSITE" id="PS50045">
    <property type="entry name" value="SIGMA54_INTERACT_4"/>
    <property type="match status" value="1"/>
</dbReference>
<organism evidence="7">
    <name type="scientific">hydrothermal vent metagenome</name>
    <dbReference type="NCBI Taxonomy" id="652676"/>
    <lineage>
        <taxon>unclassified sequences</taxon>
        <taxon>metagenomes</taxon>
        <taxon>ecological metagenomes</taxon>
    </lineage>
</organism>
<feature type="domain" description="Sigma-54 factor interaction" evidence="6">
    <location>
        <begin position="192"/>
        <end position="428"/>
    </location>
</feature>
<dbReference type="Pfam" id="PF13185">
    <property type="entry name" value="GAF_2"/>
    <property type="match status" value="1"/>
</dbReference>
<dbReference type="PANTHER" id="PTHR32071">
    <property type="entry name" value="TRANSCRIPTIONAL REGULATORY PROTEIN"/>
    <property type="match status" value="1"/>
</dbReference>
<dbReference type="Gene3D" id="1.10.10.60">
    <property type="entry name" value="Homeodomain-like"/>
    <property type="match status" value="1"/>
</dbReference>
<dbReference type="AlphaFoldDB" id="A0A3B1D0N1"/>
<proteinExistence type="predicted"/>
<keyword evidence="3" id="KW-0805">Transcription regulation</keyword>
<dbReference type="InterPro" id="IPR003018">
    <property type="entry name" value="GAF"/>
</dbReference>
<evidence type="ECO:0000313" key="7">
    <source>
        <dbReference type="EMBL" id="VAX30343.1"/>
    </source>
</evidence>
<dbReference type="InterPro" id="IPR027417">
    <property type="entry name" value="P-loop_NTPase"/>
</dbReference>
<dbReference type="InterPro" id="IPR002197">
    <property type="entry name" value="HTH_Fis"/>
</dbReference>
<dbReference type="PRINTS" id="PR01590">
    <property type="entry name" value="HTHFIS"/>
</dbReference>
<evidence type="ECO:0000256" key="1">
    <source>
        <dbReference type="ARBA" id="ARBA00022741"/>
    </source>
</evidence>
<dbReference type="Pfam" id="PF02954">
    <property type="entry name" value="HTH_8"/>
    <property type="match status" value="1"/>
</dbReference>
<dbReference type="Gene3D" id="3.40.50.300">
    <property type="entry name" value="P-loop containing nucleotide triphosphate hydrolases"/>
    <property type="match status" value="1"/>
</dbReference>
<keyword evidence="2" id="KW-0067">ATP-binding</keyword>
<dbReference type="PROSITE" id="PS00675">
    <property type="entry name" value="SIGMA54_INTERACT_1"/>
    <property type="match status" value="1"/>
</dbReference>
<keyword evidence="1" id="KW-0547">Nucleotide-binding</keyword>
<dbReference type="InterPro" id="IPR025944">
    <property type="entry name" value="Sigma_54_int_dom_CS"/>
</dbReference>
<dbReference type="Pfam" id="PF00158">
    <property type="entry name" value="Sigma54_activat"/>
    <property type="match status" value="1"/>
</dbReference>
<evidence type="ECO:0000256" key="2">
    <source>
        <dbReference type="ARBA" id="ARBA00022840"/>
    </source>
</evidence>
<keyword evidence="4" id="KW-0238">DNA-binding</keyword>
<dbReference type="PROSITE" id="PS00676">
    <property type="entry name" value="SIGMA54_INTERACT_2"/>
    <property type="match status" value="1"/>
</dbReference>
<dbReference type="InterPro" id="IPR025662">
    <property type="entry name" value="Sigma_54_int_dom_ATP-bd_1"/>
</dbReference>
<dbReference type="GO" id="GO:0006355">
    <property type="term" value="P:regulation of DNA-templated transcription"/>
    <property type="evidence" value="ECO:0007669"/>
    <property type="project" value="InterPro"/>
</dbReference>
<evidence type="ECO:0000256" key="5">
    <source>
        <dbReference type="ARBA" id="ARBA00023163"/>
    </source>
</evidence>
<dbReference type="SUPFAM" id="SSF52540">
    <property type="entry name" value="P-loop containing nucleoside triphosphate hydrolases"/>
    <property type="match status" value="1"/>
</dbReference>